<reference evidence="1" key="1">
    <citation type="submission" date="2022-04" db="EMBL/GenBank/DDBJ databases">
        <title>Genome of the entomopathogenic fungus Entomophthora muscae.</title>
        <authorList>
            <person name="Elya C."/>
            <person name="Lovett B.R."/>
            <person name="Lee E."/>
            <person name="Macias A.M."/>
            <person name="Hajek A.E."/>
            <person name="De Bivort B.L."/>
            <person name="Kasson M.T."/>
            <person name="De Fine Licht H.H."/>
            <person name="Stajich J.E."/>
        </authorList>
    </citation>
    <scope>NUCLEOTIDE SEQUENCE</scope>
    <source>
        <strain evidence="1">Berkeley</strain>
    </source>
</reference>
<protein>
    <submittedName>
        <fullName evidence="1">Uncharacterized protein</fullName>
    </submittedName>
</protein>
<evidence type="ECO:0000313" key="2">
    <source>
        <dbReference type="Proteomes" id="UP001165960"/>
    </source>
</evidence>
<accession>A0ACC2U9T9</accession>
<dbReference type="EMBL" id="QTSX02000984">
    <property type="protein sequence ID" value="KAJ9083526.1"/>
    <property type="molecule type" value="Genomic_DNA"/>
</dbReference>
<keyword evidence="2" id="KW-1185">Reference proteome</keyword>
<proteinExistence type="predicted"/>
<dbReference type="Proteomes" id="UP001165960">
    <property type="component" value="Unassembled WGS sequence"/>
</dbReference>
<sequence>MSLPSFVAFISALALLGCLATLILQPGADTVKLSVFVTLVACGYYGKSMVFRVYAKIGLLEIDQQLDEPIPETEPEPELKVKVVKQVRFSGLELGPTTTKVHKIVPILKPCILSPTAPAQTLSFTGLYDIPFSRRRRSRRRGAIFDGAYDIESLLKKNIQAVRDALDLHNEVLASSI</sequence>
<evidence type="ECO:0000313" key="1">
    <source>
        <dbReference type="EMBL" id="KAJ9083526.1"/>
    </source>
</evidence>
<name>A0ACC2U9T9_9FUNG</name>
<comment type="caution">
    <text evidence="1">The sequence shown here is derived from an EMBL/GenBank/DDBJ whole genome shotgun (WGS) entry which is preliminary data.</text>
</comment>
<gene>
    <name evidence="1" type="ORF">DSO57_1033913</name>
</gene>
<organism evidence="1 2">
    <name type="scientific">Entomophthora muscae</name>
    <dbReference type="NCBI Taxonomy" id="34485"/>
    <lineage>
        <taxon>Eukaryota</taxon>
        <taxon>Fungi</taxon>
        <taxon>Fungi incertae sedis</taxon>
        <taxon>Zoopagomycota</taxon>
        <taxon>Entomophthoromycotina</taxon>
        <taxon>Entomophthoromycetes</taxon>
        <taxon>Entomophthorales</taxon>
        <taxon>Entomophthoraceae</taxon>
        <taxon>Entomophthora</taxon>
    </lineage>
</organism>